<dbReference type="AlphaFoldDB" id="A0A9Q0YIY6"/>
<comment type="caution">
    <text evidence="3">The sequence shown here is derived from an EMBL/GenBank/DDBJ whole genome shotgun (WGS) entry which is preliminary data.</text>
</comment>
<dbReference type="InterPro" id="IPR038799">
    <property type="entry name" value="LEKR1"/>
</dbReference>
<sequence>MVSCLSVNVNKGKKSYPSSIFIMEDEARIERLPLTHPLPEEIQKMKKDDTVCQFCGVSYFIHREVKLLEEKVKSIQGELDLYKSYKEKVEKLESEIVLKEKGEESLKNEIKERDSRLQQIMLEISEKDEMNKQADIQVETLKEQLSHENNKTAQLSKVKLIFQQKLPKLNSDIQKQKSSVQNVHAFLVQMDLEIKKTIERIMTTLQLLQQAREKESLQLKQQVKDLETAKNSLNIQLTESSEKARNAEQYLMNMHKLEEELKNQRLKEQNNLKKLADMESAYDSAKEKERLSVTEGAQFKQLLQSKGHELEELQVQHKKQEQILQDLIQKLRSEVKEKGVELENNLKEMHDMKKKINQRQRQEDEMKEKAKASVDEVEELKNALRKVTEDCAALKSEREMMIHSHQTRIEQLKESFKMKLAEADAWPVKMDEIIQKEKSRHEEAMAELERKLKASFEVELEIVKQRCEEAAKREKHSLSLQESKMKADLQSLASKHKEEISRLQKKLEEGDQSSASVEKSLKEEVENLKAIIADLENRLGQMHSSQEDATRNLKAELKEAEEDLVVAKKENETLKGMVEEGKEEVAVLQETVRRECEERFELTESLGQVKEQLMKLQKENSILSKVQPPLSSRSKSLSDDGSFSRPPYMSSSPQPSPPGSRHGGSGSITMQSVSGSDVSEHSSSYPSRPVQSSSKTPASVSPAQSLSPKENCGSLPEFTVQGPSGKKGRGGGNLKGSRRKIIPSVGKR</sequence>
<feature type="region of interest" description="Disordered" evidence="2">
    <location>
        <begin position="620"/>
        <end position="748"/>
    </location>
</feature>
<feature type="coiled-coil region" evidence="1">
    <location>
        <begin position="431"/>
        <end position="619"/>
    </location>
</feature>
<feature type="compositionally biased region" description="Polar residues" evidence="2">
    <location>
        <begin position="695"/>
        <end position="708"/>
    </location>
</feature>
<reference evidence="3" key="1">
    <citation type="submission" date="2021-10" db="EMBL/GenBank/DDBJ databases">
        <title>Tropical sea cucumber genome reveals ecological adaptation and Cuvierian tubules defense mechanism.</title>
        <authorList>
            <person name="Chen T."/>
        </authorList>
    </citation>
    <scope>NUCLEOTIDE SEQUENCE</scope>
    <source>
        <strain evidence="3">Nanhai2018</strain>
        <tissue evidence="3">Muscle</tissue>
    </source>
</reference>
<feature type="coiled-coil region" evidence="1">
    <location>
        <begin position="75"/>
        <end position="151"/>
    </location>
</feature>
<evidence type="ECO:0000256" key="2">
    <source>
        <dbReference type="SAM" id="MobiDB-lite"/>
    </source>
</evidence>
<keyword evidence="4" id="KW-1185">Reference proteome</keyword>
<keyword evidence="1" id="KW-0175">Coiled coil</keyword>
<dbReference type="Proteomes" id="UP001152320">
    <property type="component" value="Chromosome 20"/>
</dbReference>
<feature type="coiled-coil region" evidence="1">
    <location>
        <begin position="216"/>
        <end position="278"/>
    </location>
</feature>
<evidence type="ECO:0000256" key="1">
    <source>
        <dbReference type="SAM" id="Coils"/>
    </source>
</evidence>
<feature type="coiled-coil region" evidence="1">
    <location>
        <begin position="310"/>
        <end position="397"/>
    </location>
</feature>
<dbReference type="PANTHER" id="PTHR34251">
    <property type="entry name" value="LEUCINE-, GLUTAMATE- AND LYSINE-RICH PROTEIN 1"/>
    <property type="match status" value="1"/>
</dbReference>
<feature type="compositionally biased region" description="Low complexity" evidence="2">
    <location>
        <begin position="672"/>
        <end position="694"/>
    </location>
</feature>
<dbReference type="PANTHER" id="PTHR34251:SF1">
    <property type="entry name" value="LEUCINE, GLUTAMATE AND LYSINE RICH 1"/>
    <property type="match status" value="1"/>
</dbReference>
<feature type="compositionally biased region" description="Low complexity" evidence="2">
    <location>
        <begin position="630"/>
        <end position="653"/>
    </location>
</feature>
<name>A0A9Q0YIY6_HOLLE</name>
<evidence type="ECO:0000313" key="3">
    <source>
        <dbReference type="EMBL" id="KAJ8022346.1"/>
    </source>
</evidence>
<accession>A0A9Q0YIY6</accession>
<gene>
    <name evidence="3" type="ORF">HOLleu_37216</name>
</gene>
<proteinExistence type="predicted"/>
<dbReference type="OrthoDB" id="10256467at2759"/>
<organism evidence="3 4">
    <name type="scientific">Holothuria leucospilota</name>
    <name type="common">Black long sea cucumber</name>
    <name type="synonym">Mertensiothuria leucospilota</name>
    <dbReference type="NCBI Taxonomy" id="206669"/>
    <lineage>
        <taxon>Eukaryota</taxon>
        <taxon>Metazoa</taxon>
        <taxon>Echinodermata</taxon>
        <taxon>Eleutherozoa</taxon>
        <taxon>Echinozoa</taxon>
        <taxon>Holothuroidea</taxon>
        <taxon>Aspidochirotacea</taxon>
        <taxon>Aspidochirotida</taxon>
        <taxon>Holothuriidae</taxon>
        <taxon>Holothuria</taxon>
    </lineage>
</organism>
<feature type="compositionally biased region" description="Basic residues" evidence="2">
    <location>
        <begin position="736"/>
        <end position="748"/>
    </location>
</feature>
<dbReference type="EMBL" id="JAIZAY010000020">
    <property type="protein sequence ID" value="KAJ8022346.1"/>
    <property type="molecule type" value="Genomic_DNA"/>
</dbReference>
<evidence type="ECO:0000313" key="4">
    <source>
        <dbReference type="Proteomes" id="UP001152320"/>
    </source>
</evidence>
<protein>
    <submittedName>
        <fullName evidence="3">Leucine-, glutamate- and lysine-rich protein 1</fullName>
    </submittedName>
</protein>